<dbReference type="Proteomes" id="UP001597264">
    <property type="component" value="Unassembled WGS sequence"/>
</dbReference>
<feature type="region of interest" description="Disordered" evidence="1">
    <location>
        <begin position="1"/>
        <end position="27"/>
    </location>
</feature>
<evidence type="ECO:0000313" key="3">
    <source>
        <dbReference type="Proteomes" id="UP001597264"/>
    </source>
</evidence>
<name>A0ABW3U6P4_9GAMM</name>
<sequence>MADQSDSQSDLQSPTQASPLSRTYSDGDHSLEIDIYADGEGGWLLEIVDEHNNATVWEDVFDTDKEALNEALEALKEEGVGAFVGPAEASGSWEAP</sequence>
<comment type="caution">
    <text evidence="2">The sequence shown here is derived from an EMBL/GenBank/DDBJ whole genome shotgun (WGS) entry which is preliminary data.</text>
</comment>
<evidence type="ECO:0000313" key="2">
    <source>
        <dbReference type="EMBL" id="MFD1215111.1"/>
    </source>
</evidence>
<protein>
    <submittedName>
        <fullName evidence="2">Uncharacterized protein</fullName>
    </submittedName>
</protein>
<keyword evidence="3" id="KW-1185">Reference proteome</keyword>
<dbReference type="EMBL" id="JBHTLR010000003">
    <property type="protein sequence ID" value="MFD1215111.1"/>
    <property type="molecule type" value="Genomic_DNA"/>
</dbReference>
<gene>
    <name evidence="2" type="ORF">ACFQ2X_00740</name>
</gene>
<accession>A0ABW3U6P4</accession>
<feature type="compositionally biased region" description="Low complexity" evidence="1">
    <location>
        <begin position="1"/>
        <end position="13"/>
    </location>
</feature>
<reference evidence="3" key="1">
    <citation type="journal article" date="2019" name="Int. J. Syst. Evol. Microbiol.">
        <title>The Global Catalogue of Microorganisms (GCM) 10K type strain sequencing project: providing services to taxonomists for standard genome sequencing and annotation.</title>
        <authorList>
            <consortium name="The Broad Institute Genomics Platform"/>
            <consortium name="The Broad Institute Genome Sequencing Center for Infectious Disease"/>
            <person name="Wu L."/>
            <person name="Ma J."/>
        </authorList>
    </citation>
    <scope>NUCLEOTIDE SEQUENCE [LARGE SCALE GENOMIC DNA]</scope>
    <source>
        <strain evidence="3">CCUG 54356</strain>
    </source>
</reference>
<feature type="compositionally biased region" description="Polar residues" evidence="1">
    <location>
        <begin position="14"/>
        <end position="24"/>
    </location>
</feature>
<proteinExistence type="predicted"/>
<evidence type="ECO:0000256" key="1">
    <source>
        <dbReference type="SAM" id="MobiDB-lite"/>
    </source>
</evidence>
<organism evidence="2 3">
    <name type="scientific">Microbulbifer celer</name>
    <dbReference type="NCBI Taxonomy" id="435905"/>
    <lineage>
        <taxon>Bacteria</taxon>
        <taxon>Pseudomonadati</taxon>
        <taxon>Pseudomonadota</taxon>
        <taxon>Gammaproteobacteria</taxon>
        <taxon>Cellvibrionales</taxon>
        <taxon>Microbulbiferaceae</taxon>
        <taxon>Microbulbifer</taxon>
    </lineage>
</organism>
<dbReference type="RefSeq" id="WP_230435432.1">
    <property type="nucleotide sequence ID" value="NZ_CP087715.1"/>
</dbReference>